<accession>Q5LW73</accession>
<dbReference type="HOGENOM" id="CLU_115317_1_0_5"/>
<dbReference type="Gene3D" id="3.40.50.11310">
    <property type="entry name" value="Bacterial phosphonate metabolism protein PhnH"/>
    <property type="match status" value="1"/>
</dbReference>
<dbReference type="SUPFAM" id="SSF159709">
    <property type="entry name" value="PhnH-like"/>
    <property type="match status" value="1"/>
</dbReference>
<organism evidence="1 2">
    <name type="scientific">Ruegeria pomeroyi (strain ATCC 700808 / DSM 15171 / DSS-3)</name>
    <name type="common">Silicibacter pomeroyi</name>
    <dbReference type="NCBI Taxonomy" id="246200"/>
    <lineage>
        <taxon>Bacteria</taxon>
        <taxon>Pseudomonadati</taxon>
        <taxon>Pseudomonadota</taxon>
        <taxon>Alphaproteobacteria</taxon>
        <taxon>Rhodobacterales</taxon>
        <taxon>Roseobacteraceae</taxon>
        <taxon>Ruegeria</taxon>
    </lineage>
</organism>
<dbReference type="eggNOG" id="COG3625">
    <property type="taxonomic scope" value="Bacteria"/>
</dbReference>
<dbReference type="GO" id="GO:0019634">
    <property type="term" value="P:organic phosphonate metabolic process"/>
    <property type="evidence" value="ECO:0007669"/>
    <property type="project" value="InterPro"/>
</dbReference>
<dbReference type="Proteomes" id="UP000001023">
    <property type="component" value="Chromosome"/>
</dbReference>
<proteinExistence type="predicted"/>
<dbReference type="EMBL" id="CP000031">
    <property type="protein sequence ID" value="AAV93787.1"/>
    <property type="molecule type" value="Genomic_DNA"/>
</dbReference>
<dbReference type="PaxDb" id="246200-SPO0469"/>
<reference evidence="1 2" key="2">
    <citation type="journal article" date="2014" name="Stand. Genomic Sci.">
        <title>An updated genome annotation for the model marine bacterium Ruegeria pomeroyi DSS-3.</title>
        <authorList>
            <person name="Rivers A.R."/>
            <person name="Smith C.B."/>
            <person name="Moran M.A."/>
        </authorList>
    </citation>
    <scope>GENOME REANNOTATION</scope>
    <source>
        <strain evidence="2">ATCC 700808 / DSM 15171 / DSS-3</strain>
    </source>
</reference>
<evidence type="ECO:0000313" key="1">
    <source>
        <dbReference type="EMBL" id="AAV93787.1"/>
    </source>
</evidence>
<dbReference type="InterPro" id="IPR038058">
    <property type="entry name" value="PhnH-like_sp"/>
</dbReference>
<keyword evidence="2" id="KW-1185">Reference proteome</keyword>
<gene>
    <name evidence="1" type="primary">phnH</name>
    <name evidence="1" type="ordered locus">SPO0469</name>
</gene>
<dbReference type="STRING" id="246200.SPO0469"/>
<dbReference type="SMR" id="Q5LW73"/>
<dbReference type="InterPro" id="IPR008772">
    <property type="entry name" value="Phosphonate_metab_PhnH"/>
</dbReference>
<dbReference type="Pfam" id="PF05845">
    <property type="entry name" value="PhnH"/>
    <property type="match status" value="1"/>
</dbReference>
<evidence type="ECO:0000313" key="2">
    <source>
        <dbReference type="Proteomes" id="UP000001023"/>
    </source>
</evidence>
<protein>
    <submittedName>
        <fullName evidence="1">Alkylphosphonate utilization protein PhnH</fullName>
    </submittedName>
</protein>
<name>Q5LW73_RUEPO</name>
<dbReference type="DNASU" id="3193639"/>
<dbReference type="KEGG" id="sil:SPO0469"/>
<dbReference type="NCBIfam" id="TIGR03292">
    <property type="entry name" value="PhnH_redo"/>
    <property type="match status" value="1"/>
</dbReference>
<dbReference type="AlphaFoldDB" id="Q5LW73"/>
<dbReference type="PIRSF" id="PIRSF020680">
    <property type="entry name" value="PhnH"/>
    <property type="match status" value="1"/>
</dbReference>
<sequence>MMDGSSLYAGGFRDAPVDAAHAFRAAMSAMARPGDIRRIAGAEPPAPLSVAAGTLLLTLCDPETRVHLAGAVDTDAVRQWLSFHTGAPLVDAAEADFALGSWADLMPLSRYRIGTPEYPDRSAALIVECDALENTGAVLSGPGIRDTARLSLPDVDTLKGNAILYPLGCDFFFTCGDRVAALPRSTTIVAEG</sequence>
<reference evidence="1 2" key="1">
    <citation type="journal article" date="2004" name="Nature">
        <title>Genome sequence of Silicibacter pomeroyi reveals adaptations to the marine environment.</title>
        <authorList>
            <person name="Moran M.A."/>
            <person name="Buchan A."/>
            <person name="Gonzalez J.M."/>
            <person name="Heidelberg J.F."/>
            <person name="Whitman W.B."/>
            <person name="Kiene R.P."/>
            <person name="Henriksen J.R."/>
            <person name="King G.M."/>
            <person name="Belas R."/>
            <person name="Fuqua C."/>
            <person name="Brinkac L."/>
            <person name="Lewis M."/>
            <person name="Johri S."/>
            <person name="Weaver B."/>
            <person name="Pai G."/>
            <person name="Eisen J.A."/>
            <person name="Rahe E."/>
            <person name="Sheldon W.M."/>
            <person name="Ye W."/>
            <person name="Miller T.R."/>
            <person name="Carlton J."/>
            <person name="Rasko D.A."/>
            <person name="Paulsen I.T."/>
            <person name="Ren Q."/>
            <person name="Daugherty S.C."/>
            <person name="Deboy R.T."/>
            <person name="Dodson R.J."/>
            <person name="Durkin A.S."/>
            <person name="Madupu R."/>
            <person name="Nelson W.C."/>
            <person name="Sullivan S.A."/>
            <person name="Rosovitz M.J."/>
            <person name="Haft D.H."/>
            <person name="Selengut J."/>
            <person name="Ward N."/>
        </authorList>
    </citation>
    <scope>NUCLEOTIDE SEQUENCE [LARGE SCALE GENOMIC DNA]</scope>
    <source>
        <strain evidence="2">ATCC 700808 / DSM 15171 / DSS-3</strain>
    </source>
</reference>